<name>A0AA39T6J6_ACESA</name>
<feature type="domain" description="Calmodulin binding protein-like N-terminal" evidence="8">
    <location>
        <begin position="111"/>
        <end position="260"/>
    </location>
</feature>
<evidence type="ECO:0000259" key="8">
    <source>
        <dbReference type="Pfam" id="PF07887"/>
    </source>
</evidence>
<dbReference type="InterPro" id="IPR012416">
    <property type="entry name" value="CBP60"/>
</dbReference>
<dbReference type="GO" id="GO:0080142">
    <property type="term" value="P:regulation of salicylic acid biosynthetic process"/>
    <property type="evidence" value="ECO:0007669"/>
    <property type="project" value="TreeGrafter"/>
</dbReference>
<dbReference type="Pfam" id="PF20452">
    <property type="entry name" value="Calmod_bind_C"/>
    <property type="match status" value="1"/>
</dbReference>
<dbReference type="InterPro" id="IPR046831">
    <property type="entry name" value="Calmodulin_bind_N"/>
</dbReference>
<keyword evidence="12" id="KW-1185">Reference proteome</keyword>
<accession>A0AA39T6J6</accession>
<dbReference type="Proteomes" id="UP001168877">
    <property type="component" value="Unassembled WGS sequence"/>
</dbReference>
<dbReference type="Pfam" id="PF07887">
    <property type="entry name" value="Calmodulin_bind"/>
    <property type="match status" value="1"/>
</dbReference>
<keyword evidence="4" id="KW-0238">DNA-binding</keyword>
<dbReference type="InterPro" id="IPR015300">
    <property type="entry name" value="DNA-bd_pseudobarrel_sf"/>
</dbReference>
<dbReference type="AlphaFoldDB" id="A0AA39T6J6"/>
<evidence type="ECO:0000313" key="12">
    <source>
        <dbReference type="Proteomes" id="UP001168877"/>
    </source>
</evidence>
<evidence type="ECO:0000259" key="10">
    <source>
        <dbReference type="Pfam" id="PF20452"/>
    </source>
</evidence>
<comment type="caution">
    <text evidence="11">The sequence shown here is derived from an EMBL/GenBank/DDBJ whole genome shotgun (WGS) entry which is preliminary data.</text>
</comment>
<keyword evidence="6" id="KW-0804">Transcription</keyword>
<dbReference type="SUPFAM" id="SSF101936">
    <property type="entry name" value="DNA-binding pseudobarrel domain"/>
    <property type="match status" value="1"/>
</dbReference>
<keyword evidence="7" id="KW-0539">Nucleus</keyword>
<dbReference type="PANTHER" id="PTHR31713:SF43">
    <property type="entry name" value="CALMODULIN-BINDING PROTEIN 60 G"/>
    <property type="match status" value="1"/>
</dbReference>
<proteinExistence type="inferred from homology"/>
<keyword evidence="5" id="KW-0010">Activator</keyword>
<feature type="domain" description="Calmodulin binding protein central" evidence="9">
    <location>
        <begin position="273"/>
        <end position="336"/>
    </location>
</feature>
<evidence type="ECO:0000256" key="1">
    <source>
        <dbReference type="ARBA" id="ARBA00004123"/>
    </source>
</evidence>
<dbReference type="GO" id="GO:0003700">
    <property type="term" value="F:DNA-binding transcription factor activity"/>
    <property type="evidence" value="ECO:0007669"/>
    <property type="project" value="TreeGrafter"/>
</dbReference>
<protein>
    <recommendedName>
        <fullName evidence="13">TF-B3 domain-containing protein</fullName>
    </recommendedName>
</protein>
<dbReference type="GO" id="GO:0005634">
    <property type="term" value="C:nucleus"/>
    <property type="evidence" value="ECO:0007669"/>
    <property type="project" value="UniProtKB-SubCell"/>
</dbReference>
<evidence type="ECO:0000256" key="2">
    <source>
        <dbReference type="ARBA" id="ARBA00007214"/>
    </source>
</evidence>
<evidence type="ECO:0000256" key="4">
    <source>
        <dbReference type="ARBA" id="ARBA00023125"/>
    </source>
</evidence>
<organism evidence="11 12">
    <name type="scientific">Acer saccharum</name>
    <name type="common">Sugar maple</name>
    <dbReference type="NCBI Taxonomy" id="4024"/>
    <lineage>
        <taxon>Eukaryota</taxon>
        <taxon>Viridiplantae</taxon>
        <taxon>Streptophyta</taxon>
        <taxon>Embryophyta</taxon>
        <taxon>Tracheophyta</taxon>
        <taxon>Spermatophyta</taxon>
        <taxon>Magnoliopsida</taxon>
        <taxon>eudicotyledons</taxon>
        <taxon>Gunneridae</taxon>
        <taxon>Pentapetalae</taxon>
        <taxon>rosids</taxon>
        <taxon>malvids</taxon>
        <taxon>Sapindales</taxon>
        <taxon>Sapindaceae</taxon>
        <taxon>Hippocastanoideae</taxon>
        <taxon>Acereae</taxon>
        <taxon>Acer</taxon>
    </lineage>
</organism>
<gene>
    <name evidence="11" type="ORF">LWI29_019052</name>
</gene>
<feature type="domain" description="Calmodulin binding protein C-terminal" evidence="10">
    <location>
        <begin position="350"/>
        <end position="402"/>
    </location>
</feature>
<reference evidence="11" key="1">
    <citation type="journal article" date="2022" name="Plant J.">
        <title>Strategies of tolerance reflected in two North American maple genomes.</title>
        <authorList>
            <person name="McEvoy S.L."/>
            <person name="Sezen U.U."/>
            <person name="Trouern-Trend A."/>
            <person name="McMahon S.M."/>
            <person name="Schaberg P.G."/>
            <person name="Yang J."/>
            <person name="Wegrzyn J.L."/>
            <person name="Swenson N.G."/>
        </authorList>
    </citation>
    <scope>NUCLEOTIDE SEQUENCE</scope>
    <source>
        <strain evidence="11">NS2018</strain>
    </source>
</reference>
<evidence type="ECO:0000313" key="11">
    <source>
        <dbReference type="EMBL" id="KAK0600870.1"/>
    </source>
</evidence>
<keyword evidence="3" id="KW-0805">Transcription regulation</keyword>
<dbReference type="GO" id="GO:0005516">
    <property type="term" value="F:calmodulin binding"/>
    <property type="evidence" value="ECO:0007669"/>
    <property type="project" value="InterPro"/>
</dbReference>
<dbReference type="Pfam" id="PF20451">
    <property type="entry name" value="Calmod_bind_M"/>
    <property type="match status" value="1"/>
</dbReference>
<dbReference type="InterPro" id="IPR046830">
    <property type="entry name" value="Calmod_bind_M"/>
</dbReference>
<dbReference type="InterPro" id="IPR046829">
    <property type="entry name" value="Calmod_bind_C"/>
</dbReference>
<comment type="similarity">
    <text evidence="2">Belongs to the plant ACBP60 protein family.</text>
</comment>
<dbReference type="PANTHER" id="PTHR31713">
    <property type="entry name" value="OS02G0177800 PROTEIN"/>
    <property type="match status" value="1"/>
</dbReference>
<dbReference type="Gene3D" id="2.40.330.10">
    <property type="entry name" value="DNA-binding pseudobarrel domain"/>
    <property type="match status" value="1"/>
</dbReference>
<evidence type="ECO:0000256" key="6">
    <source>
        <dbReference type="ARBA" id="ARBA00023163"/>
    </source>
</evidence>
<evidence type="ECO:0000256" key="5">
    <source>
        <dbReference type="ARBA" id="ARBA00023159"/>
    </source>
</evidence>
<dbReference type="GO" id="GO:0043565">
    <property type="term" value="F:sequence-specific DNA binding"/>
    <property type="evidence" value="ECO:0007669"/>
    <property type="project" value="TreeGrafter"/>
</dbReference>
<evidence type="ECO:0000256" key="7">
    <source>
        <dbReference type="ARBA" id="ARBA00023242"/>
    </source>
</evidence>
<comment type="subcellular location">
    <subcellularLocation>
        <location evidence="1">Nucleus</location>
    </subcellularLocation>
</comment>
<evidence type="ECO:0000259" key="9">
    <source>
        <dbReference type="Pfam" id="PF20451"/>
    </source>
</evidence>
<evidence type="ECO:0000256" key="3">
    <source>
        <dbReference type="ARBA" id="ARBA00023015"/>
    </source>
</evidence>
<reference evidence="11" key="2">
    <citation type="submission" date="2023-06" db="EMBL/GenBank/DDBJ databases">
        <authorList>
            <person name="Swenson N.G."/>
            <person name="Wegrzyn J.L."/>
            <person name="Mcevoy S.L."/>
        </authorList>
    </citation>
    <scope>NUCLEOTIDE SEQUENCE</scope>
    <source>
        <strain evidence="11">NS2018</strain>
        <tissue evidence="11">Leaf</tissue>
    </source>
</reference>
<sequence>MKRAADAPEPVKKRVRNGAMEPVMTEQEMERVMGRLMQEMQEIKRVMEPMMQEMQEIKHLIESKQSSLADCNVQEQLEQVTERVILNVLKHFNLTPRKVPDQAETSEGRSYQLRFANKLPTNIFTDSKIEAEIGGPVRIELIDTADSEAPVTSGPLSSLKIQILVLDGDFDFDFENQKKWTEKFNSKVKDKRKGKRPLVTGKLDITLRDGVGIINDIKITDNSSWTRCGEFRLGARVAQNIGGDVSIKEAISEAFAVKDHHGEGYKKKYPPSLGDEVWRLEKIAKDGKYHKRLTDHKIVTVKDFMRMYITDPTKLERMLRCKGGEWKKIVEHASTCDVNDEISFTCFDDGICLLFNSVYKLVAAAIFNGQNYQLADDPTFIHTPLVKSIKERAYRNVSSFVSVDGPVSFGPSNPLISPQAEPISCSTSGLQHQQGSAAMEIDFNHATTLLHVEQDTHLPQGLESENGISEIDDWIDISSFFDGESDPNLGSEMTSHALAPTRSPVNATWEQNNGFNLPLTSNDSEFGRANTHGMQQAMSMPTDSIKLREMLDCPEGAWDTIVEHASTCDVNNEIFFTYSVNYIILILKLLIDCLDDCIQDLKNFEISKVLTESDIKSNPVLPTEIQDHMIPFMNGRDFLELTAVDMWGHDWKLCYDTKGPFFTTGWSQYVDAKGVQVKDELYFSGRQVAGAKGEPEMLYTINVTRPRHDYFNREPAHPDAEYL</sequence>
<dbReference type="EMBL" id="JAUESC010000003">
    <property type="protein sequence ID" value="KAK0600870.1"/>
    <property type="molecule type" value="Genomic_DNA"/>
</dbReference>
<evidence type="ECO:0008006" key="13">
    <source>
        <dbReference type="Google" id="ProtNLM"/>
    </source>
</evidence>